<protein>
    <submittedName>
        <fullName evidence="1">Uncharacterized protein</fullName>
    </submittedName>
</protein>
<name>R0L0G5_ANAPL</name>
<organism evidence="1 2">
    <name type="scientific">Anas platyrhynchos</name>
    <name type="common">Mallard</name>
    <name type="synonym">Anas boschas</name>
    <dbReference type="NCBI Taxonomy" id="8839"/>
    <lineage>
        <taxon>Eukaryota</taxon>
        <taxon>Metazoa</taxon>
        <taxon>Chordata</taxon>
        <taxon>Craniata</taxon>
        <taxon>Vertebrata</taxon>
        <taxon>Euteleostomi</taxon>
        <taxon>Archelosauria</taxon>
        <taxon>Archosauria</taxon>
        <taxon>Dinosauria</taxon>
        <taxon>Saurischia</taxon>
        <taxon>Theropoda</taxon>
        <taxon>Coelurosauria</taxon>
        <taxon>Aves</taxon>
        <taxon>Neognathae</taxon>
        <taxon>Galloanserae</taxon>
        <taxon>Anseriformes</taxon>
        <taxon>Anatidae</taxon>
        <taxon>Anatinae</taxon>
        <taxon>Anas</taxon>
    </lineage>
</organism>
<proteinExistence type="predicted"/>
<reference evidence="2" key="1">
    <citation type="journal article" date="2013" name="Nat. Genet.">
        <title>The duck genome and transcriptome provide insight into an avian influenza virus reservoir species.</title>
        <authorList>
            <person name="Huang Y."/>
            <person name="Li Y."/>
            <person name="Burt D.W."/>
            <person name="Chen H."/>
            <person name="Zhang Y."/>
            <person name="Qian W."/>
            <person name="Kim H."/>
            <person name="Gan S."/>
            <person name="Zhao Y."/>
            <person name="Li J."/>
            <person name="Yi K."/>
            <person name="Feng H."/>
            <person name="Zhu P."/>
            <person name="Li B."/>
            <person name="Liu Q."/>
            <person name="Fairley S."/>
            <person name="Magor K.E."/>
            <person name="Du Z."/>
            <person name="Hu X."/>
            <person name="Goodman L."/>
            <person name="Tafer H."/>
            <person name="Vignal A."/>
            <person name="Lee T."/>
            <person name="Kim K.W."/>
            <person name="Sheng Z."/>
            <person name="An Y."/>
            <person name="Searle S."/>
            <person name="Herrero J."/>
            <person name="Groenen M.A."/>
            <person name="Crooijmans R.P."/>
            <person name="Faraut T."/>
            <person name="Cai Q."/>
            <person name="Webster R.G."/>
            <person name="Aldridge J.R."/>
            <person name="Warren W.C."/>
            <person name="Bartschat S."/>
            <person name="Kehr S."/>
            <person name="Marz M."/>
            <person name="Stadler P.F."/>
            <person name="Smith J."/>
            <person name="Kraus R.H."/>
            <person name="Zhao Y."/>
            <person name="Ren L."/>
            <person name="Fei J."/>
            <person name="Morisson M."/>
            <person name="Kaiser P."/>
            <person name="Griffin D.K."/>
            <person name="Rao M."/>
            <person name="Pitel F."/>
            <person name="Wang J."/>
            <person name="Li N."/>
        </authorList>
    </citation>
    <scope>NUCLEOTIDE SEQUENCE [LARGE SCALE GENOMIC DNA]</scope>
</reference>
<gene>
    <name evidence="1" type="ORF">Anapl_17631</name>
</gene>
<dbReference type="Proteomes" id="UP000296049">
    <property type="component" value="Unassembled WGS sequence"/>
</dbReference>
<dbReference type="AlphaFoldDB" id="R0L0G5"/>
<keyword evidence="2" id="KW-1185">Reference proteome</keyword>
<evidence type="ECO:0000313" key="1">
    <source>
        <dbReference type="EMBL" id="EOA99113.1"/>
    </source>
</evidence>
<evidence type="ECO:0000313" key="2">
    <source>
        <dbReference type="Proteomes" id="UP000296049"/>
    </source>
</evidence>
<accession>R0L0G5</accession>
<dbReference type="EMBL" id="KB743377">
    <property type="protein sequence ID" value="EOA99113.1"/>
    <property type="molecule type" value="Genomic_DNA"/>
</dbReference>
<sequence>MPQSSSAVPRVLQRLQDSRVQENARRTGGQKVVVSLYRDLSSSMASRRVPKVKIVQRSVVDTEEHGGGLGKPPAAALCYGTCAELANLVLASCCSGRAWPRWQDVGDTLTSMLQDGRGVCKRSALLCPGDRTAREMVMVEMDTSQALISYGSPRLVLP</sequence>